<accession>A0A0D7B2D6</accession>
<dbReference type="EMBL" id="KN880620">
    <property type="protein sequence ID" value="KIY64753.1"/>
    <property type="molecule type" value="Genomic_DNA"/>
</dbReference>
<protein>
    <submittedName>
        <fullName evidence="1">Uncharacterized protein</fullName>
    </submittedName>
</protein>
<sequence>MINELLPEELLREIFAHSQTHDFEIFGSVAGENVQVATAISHVSQRWRNIALVYPLLWTYILYYGGNTANIDERIRRSGGLALSFYIWLDIEDSEGLAIIRRHLPRMRHLSICAHDRNPDYLRTVLCSYTAPLLESLSFAFHGHENPLAAASVPRIPVIPEYPQDNYGIRFENLHRIYITGIEIHEQVHAFSSLALTSVVIEGTGRLLTLFTSSASTLTTLTLVSPCLLGRPDPEEVPLVLSALQSLTLYNDFGDLPAYLRTPNLKSLECYNSRPIFVMEFLQNLADEWHDAPVNSLERISLGINEYQDVAEPVRLIPSAIFRIFPNMTTLHVSTNGWGIPLQDFRLSIELSTKEGVFPWSKSTLIQADDFDIWSRAEELAGHKA</sequence>
<proteinExistence type="predicted"/>
<evidence type="ECO:0000313" key="2">
    <source>
        <dbReference type="Proteomes" id="UP000054007"/>
    </source>
</evidence>
<dbReference type="AlphaFoldDB" id="A0A0D7B2D6"/>
<dbReference type="Proteomes" id="UP000054007">
    <property type="component" value="Unassembled WGS sequence"/>
</dbReference>
<evidence type="ECO:0000313" key="1">
    <source>
        <dbReference type="EMBL" id="KIY64753.1"/>
    </source>
</evidence>
<reference evidence="1 2" key="1">
    <citation type="journal article" date="2015" name="Fungal Genet. Biol.">
        <title>Evolution of novel wood decay mechanisms in Agaricales revealed by the genome sequences of Fistulina hepatica and Cylindrobasidium torrendii.</title>
        <authorList>
            <person name="Floudas D."/>
            <person name="Held B.W."/>
            <person name="Riley R."/>
            <person name="Nagy L.G."/>
            <person name="Koehler G."/>
            <person name="Ransdell A.S."/>
            <person name="Younus H."/>
            <person name="Chow J."/>
            <person name="Chiniquy J."/>
            <person name="Lipzen A."/>
            <person name="Tritt A."/>
            <person name="Sun H."/>
            <person name="Haridas S."/>
            <person name="LaButti K."/>
            <person name="Ohm R.A."/>
            <person name="Kues U."/>
            <person name="Blanchette R.A."/>
            <person name="Grigoriev I.V."/>
            <person name="Minto R.E."/>
            <person name="Hibbett D.S."/>
        </authorList>
    </citation>
    <scope>NUCLEOTIDE SEQUENCE [LARGE SCALE GENOMIC DNA]</scope>
    <source>
        <strain evidence="1 2">FP15055 ss-10</strain>
    </source>
</reference>
<dbReference type="SUPFAM" id="SSF52047">
    <property type="entry name" value="RNI-like"/>
    <property type="match status" value="1"/>
</dbReference>
<gene>
    <name evidence="1" type="ORF">CYLTODRAFT_492861</name>
</gene>
<dbReference type="OrthoDB" id="2830556at2759"/>
<name>A0A0D7B2D6_9AGAR</name>
<keyword evidence="2" id="KW-1185">Reference proteome</keyword>
<organism evidence="1 2">
    <name type="scientific">Cylindrobasidium torrendii FP15055 ss-10</name>
    <dbReference type="NCBI Taxonomy" id="1314674"/>
    <lineage>
        <taxon>Eukaryota</taxon>
        <taxon>Fungi</taxon>
        <taxon>Dikarya</taxon>
        <taxon>Basidiomycota</taxon>
        <taxon>Agaricomycotina</taxon>
        <taxon>Agaricomycetes</taxon>
        <taxon>Agaricomycetidae</taxon>
        <taxon>Agaricales</taxon>
        <taxon>Marasmiineae</taxon>
        <taxon>Physalacriaceae</taxon>
        <taxon>Cylindrobasidium</taxon>
    </lineage>
</organism>